<sequence length="89" mass="9753">MSQGGVTAGTNPDLQRGILPAASDHRLAGRWLTTAASRCVPSKPKERTARANERPVRSARSSRVSRYPQTRRAHDRLKCGLSKLTCAVR</sequence>
<proteinExistence type="predicted"/>
<evidence type="ECO:0000313" key="2">
    <source>
        <dbReference type="EMBL" id="PNJ70598.1"/>
    </source>
</evidence>
<protein>
    <submittedName>
        <fullName evidence="2">T0031706 isoform 1</fullName>
    </submittedName>
</protein>
<organism evidence="2">
    <name type="scientific">Pongo abelii</name>
    <name type="common">Sumatran orangutan</name>
    <name type="synonym">Pongo pygmaeus abelii</name>
    <dbReference type="NCBI Taxonomy" id="9601"/>
    <lineage>
        <taxon>Eukaryota</taxon>
        <taxon>Metazoa</taxon>
        <taxon>Chordata</taxon>
        <taxon>Craniata</taxon>
        <taxon>Vertebrata</taxon>
        <taxon>Euteleostomi</taxon>
        <taxon>Mammalia</taxon>
        <taxon>Eutheria</taxon>
        <taxon>Euarchontoglires</taxon>
        <taxon>Primates</taxon>
        <taxon>Haplorrhini</taxon>
        <taxon>Catarrhini</taxon>
        <taxon>Hominidae</taxon>
        <taxon>Pongo</taxon>
    </lineage>
</organism>
<evidence type="ECO:0000256" key="1">
    <source>
        <dbReference type="SAM" id="MobiDB-lite"/>
    </source>
</evidence>
<comment type="caution">
    <text evidence="2">The sequence shown here is derived from an EMBL/GenBank/DDBJ whole genome shotgun (WGS) entry which is preliminary data.</text>
</comment>
<accession>A0A2J8WLF6</accession>
<name>A0A2J8WLF6_PONAB</name>
<feature type="compositionally biased region" description="Basic and acidic residues" evidence="1">
    <location>
        <begin position="43"/>
        <end position="56"/>
    </location>
</feature>
<dbReference type="EMBL" id="NDHI03003386">
    <property type="protein sequence ID" value="PNJ70598.1"/>
    <property type="molecule type" value="Genomic_DNA"/>
</dbReference>
<reference evidence="2" key="1">
    <citation type="submission" date="2017-12" db="EMBL/GenBank/DDBJ databases">
        <title>High-resolution comparative analysis of great ape genomes.</title>
        <authorList>
            <person name="Pollen A."/>
            <person name="Hastie A."/>
            <person name="Hormozdiari F."/>
            <person name="Dougherty M."/>
            <person name="Liu R."/>
            <person name="Chaisson M."/>
            <person name="Hoppe E."/>
            <person name="Hill C."/>
            <person name="Pang A."/>
            <person name="Hillier L."/>
            <person name="Baker C."/>
            <person name="Armstrong J."/>
            <person name="Shendure J."/>
            <person name="Paten B."/>
            <person name="Wilson R."/>
            <person name="Chao H."/>
            <person name="Schneider V."/>
            <person name="Ventura M."/>
            <person name="Kronenberg Z."/>
            <person name="Murali S."/>
            <person name="Gordon D."/>
            <person name="Cantsilieris S."/>
            <person name="Munson K."/>
            <person name="Nelson B."/>
            <person name="Raja A."/>
            <person name="Underwood J."/>
            <person name="Diekhans M."/>
            <person name="Fiddes I."/>
            <person name="Haussler D."/>
            <person name="Eichler E."/>
        </authorList>
    </citation>
    <scope>NUCLEOTIDE SEQUENCE [LARGE SCALE GENOMIC DNA]</scope>
    <source>
        <strain evidence="2">Susie</strain>
    </source>
</reference>
<dbReference type="AlphaFoldDB" id="A0A2J8WLF6"/>
<feature type="region of interest" description="Disordered" evidence="1">
    <location>
        <begin position="39"/>
        <end position="73"/>
    </location>
</feature>
<gene>
    <name evidence="2" type="ORF">CR201_G0009731</name>
</gene>